<keyword evidence="2 4" id="KW-0456">Lyase</keyword>
<dbReference type="AlphaFoldDB" id="A0A8J6QC20"/>
<feature type="domain" description="Alginate lyase" evidence="3">
    <location>
        <begin position="83"/>
        <end position="363"/>
    </location>
</feature>
<keyword evidence="1" id="KW-0732">Signal</keyword>
<evidence type="ECO:0000256" key="2">
    <source>
        <dbReference type="ARBA" id="ARBA00023239"/>
    </source>
</evidence>
<keyword evidence="5" id="KW-1185">Reference proteome</keyword>
<dbReference type="SUPFAM" id="SSF48230">
    <property type="entry name" value="Chondroitin AC/alginate lyase"/>
    <property type="match status" value="1"/>
</dbReference>
<gene>
    <name evidence="4" type="ORF">ICJ84_05005</name>
</gene>
<organism evidence="4 5">
    <name type="scientific">Aestuariibaculum suncheonense</name>
    <dbReference type="NCBI Taxonomy" id="1028745"/>
    <lineage>
        <taxon>Bacteria</taxon>
        <taxon>Pseudomonadati</taxon>
        <taxon>Bacteroidota</taxon>
        <taxon>Flavobacteriia</taxon>
        <taxon>Flavobacteriales</taxon>
        <taxon>Flavobacteriaceae</taxon>
    </lineage>
</organism>
<comment type="caution">
    <text evidence="4">The sequence shown here is derived from an EMBL/GenBank/DDBJ whole genome shotgun (WGS) entry which is preliminary data.</text>
</comment>
<evidence type="ECO:0000256" key="1">
    <source>
        <dbReference type="ARBA" id="ARBA00022729"/>
    </source>
</evidence>
<sequence length="411" mass="47394">MLLKNSITTFVFLVSILGHSYVSKNEKQITDIPKKNTEIKLLSILDYNKLICVKEKLHSKEFTDVYMKILDNAEKVLNEGPFSVVNKTQTPPSGNKHDYLSLGPYWWPDSNKIDGLPWVRKDGEINPLTRGENVDEPRKDKMFSNVNKLSFAYFFSDDEKYATKLIELLETWFLNSSTKMNPNLNFAQGIPGLNTGRGIGIIEFAGISNVINAIEILELKNVLEESISLGLRNWMRNYLDWLQTSEFGVFEKNTKNNHGTHYDVQITSLLLFLNKNEEAKTYLESVKKNRIDTQIEPDGRQPHELARTKSLSYSTMNLGGFLQLAYLATKVNVDLWHYESENGASIQKAFEFLEPYATSKKDWEYEQITSLEKSIRNLQQLFGKTDRLFGIEGYHIIGKEDRFDDLFYNCD</sequence>
<reference evidence="4" key="1">
    <citation type="journal article" date="2013" name="Int. J. Syst. Evol. Microbiol.">
        <title>Aestuariibaculum suncheonense gen. nov., sp. nov., a marine bacterium of the family Flavobacteriaceae isolated from a tidal flat and emended descriptions of the genera Gaetbulibacter and Tamlana.</title>
        <authorList>
            <person name="Jeong S.H."/>
            <person name="Park M.S."/>
            <person name="Jin H.M."/>
            <person name="Lee K."/>
            <person name="Park W."/>
            <person name="Jeon C.O."/>
        </authorList>
    </citation>
    <scope>NUCLEOTIDE SEQUENCE</scope>
    <source>
        <strain evidence="4">SC17</strain>
    </source>
</reference>
<name>A0A8J6QC20_9FLAO</name>
<dbReference type="Pfam" id="PF05426">
    <property type="entry name" value="Alginate_lyase"/>
    <property type="match status" value="1"/>
</dbReference>
<dbReference type="InterPro" id="IPR008397">
    <property type="entry name" value="Alginate_lyase_dom"/>
</dbReference>
<dbReference type="Proteomes" id="UP000602057">
    <property type="component" value="Unassembled WGS sequence"/>
</dbReference>
<dbReference type="Gene3D" id="1.50.10.100">
    <property type="entry name" value="Chondroitin AC/alginate lyase"/>
    <property type="match status" value="1"/>
</dbReference>
<protein>
    <submittedName>
        <fullName evidence="4">Alginate lyase family protein</fullName>
    </submittedName>
</protein>
<dbReference type="RefSeq" id="WP_188215239.1">
    <property type="nucleotide sequence ID" value="NZ_BAABGH010000004.1"/>
</dbReference>
<accession>A0A8J6QC20</accession>
<proteinExistence type="predicted"/>
<dbReference type="GO" id="GO:0016829">
    <property type="term" value="F:lyase activity"/>
    <property type="evidence" value="ECO:0007669"/>
    <property type="project" value="UniProtKB-KW"/>
</dbReference>
<dbReference type="EMBL" id="JACVXC010000001">
    <property type="protein sequence ID" value="MBD0834783.1"/>
    <property type="molecule type" value="Genomic_DNA"/>
</dbReference>
<evidence type="ECO:0000313" key="4">
    <source>
        <dbReference type="EMBL" id="MBD0834783.1"/>
    </source>
</evidence>
<evidence type="ECO:0000259" key="3">
    <source>
        <dbReference type="Pfam" id="PF05426"/>
    </source>
</evidence>
<reference evidence="4" key="2">
    <citation type="submission" date="2020-09" db="EMBL/GenBank/DDBJ databases">
        <authorList>
            <person name="Wu Z."/>
        </authorList>
    </citation>
    <scope>NUCLEOTIDE SEQUENCE</scope>
    <source>
        <strain evidence="4">SC17</strain>
    </source>
</reference>
<evidence type="ECO:0000313" key="5">
    <source>
        <dbReference type="Proteomes" id="UP000602057"/>
    </source>
</evidence>
<dbReference type="InterPro" id="IPR008929">
    <property type="entry name" value="Chondroitin_lyas"/>
</dbReference>
<dbReference type="GO" id="GO:0042597">
    <property type="term" value="C:periplasmic space"/>
    <property type="evidence" value="ECO:0007669"/>
    <property type="project" value="InterPro"/>
</dbReference>